<dbReference type="PATRIC" id="fig|63186.3.peg.310"/>
<feature type="domain" description="Hemerythrin-like" evidence="5">
    <location>
        <begin position="85"/>
        <end position="233"/>
    </location>
</feature>
<name>G0L973_ZOBGA</name>
<keyword evidence="4" id="KW-0408">Iron</keyword>
<evidence type="ECO:0000256" key="1">
    <source>
        <dbReference type="ARBA" id="ARBA00004496"/>
    </source>
</evidence>
<dbReference type="RefSeq" id="WP_013991694.1">
    <property type="nucleotide sequence ID" value="NC_015844.1"/>
</dbReference>
<dbReference type="EMBL" id="FP476056">
    <property type="protein sequence ID" value="CAZ94381.1"/>
    <property type="molecule type" value="Genomic_DNA"/>
</dbReference>
<sequence length="244" mass="28418">MMHILSKKPIGQIVAEDFRTVKIFKKHGINFYFLGNRTIPQVAEEHQLDAQLLLEEVEAIQSLESEENIDFVSWPLDLLVDYIEKKHHRYIKKNAPIVKAQLEELAETNGERHPELIALSEQFNDSVMKFTSQMENEELFLFPSVRKMVKAEHSRVKLTKSQFGSLKNPVLKMKNAHKTESERFSHIVELTNNYALPDDGRDAYQTAFTALQEFVNDLLVHIHLENNILFPKIKTLEKELKHEL</sequence>
<dbReference type="InterPro" id="IPR019903">
    <property type="entry name" value="RIC_family"/>
</dbReference>
<dbReference type="Gene3D" id="1.20.120.520">
    <property type="entry name" value="nmb1532 protein domain like"/>
    <property type="match status" value="1"/>
</dbReference>
<evidence type="ECO:0000256" key="2">
    <source>
        <dbReference type="ARBA" id="ARBA00022490"/>
    </source>
</evidence>
<organism evidence="6 7">
    <name type="scientific">Zobellia galactanivorans (strain DSM 12802 / CCUG 47099 / CIP 106680 / NCIMB 13871 / Dsij)</name>
    <dbReference type="NCBI Taxonomy" id="63186"/>
    <lineage>
        <taxon>Bacteria</taxon>
        <taxon>Pseudomonadati</taxon>
        <taxon>Bacteroidota</taxon>
        <taxon>Flavobacteriia</taxon>
        <taxon>Flavobacteriales</taxon>
        <taxon>Flavobacteriaceae</taxon>
        <taxon>Zobellia</taxon>
    </lineage>
</organism>
<protein>
    <submittedName>
        <fullName evidence="6">Cell wall-related protein ScdA</fullName>
    </submittedName>
</protein>
<gene>
    <name evidence="6" type="primary">scdA</name>
    <name evidence="6" type="ordered locus">zobellia_308</name>
</gene>
<evidence type="ECO:0000256" key="4">
    <source>
        <dbReference type="ARBA" id="ARBA00023004"/>
    </source>
</evidence>
<dbReference type="AlphaFoldDB" id="G0L973"/>
<dbReference type="PANTHER" id="PTHR36438:SF1">
    <property type="entry name" value="IRON-SULFUR CLUSTER REPAIR PROTEIN YTFE"/>
    <property type="match status" value="1"/>
</dbReference>
<reference evidence="6 7" key="2">
    <citation type="journal article" date="2012" name="Environ. Microbiol.">
        <title>Characterization of the first alginolytic operons in a marine bacterium: from their emergence in marine Flavobacteriia to their independent transfers to marine Proteobacteria and human gut Bacteroides.</title>
        <authorList>
            <person name="Thomas F."/>
            <person name="Barbeyron T."/>
            <person name="Tonon T."/>
            <person name="Genicot S."/>
            <person name="Czjzek M."/>
            <person name="Michel G."/>
        </authorList>
    </citation>
    <scope>NUCLEOTIDE SEQUENCE [LARGE SCALE GENOMIC DNA]</scope>
    <source>
        <strain evidence="7">DSM 12802 / CCUG 47099 / CIP 106680 / NCIMB 13871 / Dsij</strain>
    </source>
</reference>
<dbReference type="GO" id="GO:0005737">
    <property type="term" value="C:cytoplasm"/>
    <property type="evidence" value="ECO:0007669"/>
    <property type="project" value="UniProtKB-SubCell"/>
</dbReference>
<comment type="subcellular location">
    <subcellularLocation>
        <location evidence="1">Cytoplasm</location>
    </subcellularLocation>
</comment>
<evidence type="ECO:0000313" key="7">
    <source>
        <dbReference type="Proteomes" id="UP000008898"/>
    </source>
</evidence>
<dbReference type="KEGG" id="zga:ZOBELLIA_308"/>
<evidence type="ECO:0000256" key="3">
    <source>
        <dbReference type="ARBA" id="ARBA00022723"/>
    </source>
</evidence>
<evidence type="ECO:0000259" key="5">
    <source>
        <dbReference type="Pfam" id="PF01814"/>
    </source>
</evidence>
<dbReference type="STRING" id="63186.ZOBELLIA_308"/>
<dbReference type="GO" id="GO:0046872">
    <property type="term" value="F:metal ion binding"/>
    <property type="evidence" value="ECO:0007669"/>
    <property type="project" value="UniProtKB-KW"/>
</dbReference>
<accession>G0L973</accession>
<keyword evidence="3" id="KW-0479">Metal-binding</keyword>
<dbReference type="InterPro" id="IPR012312">
    <property type="entry name" value="Hemerythrin-like"/>
</dbReference>
<dbReference type="HOGENOM" id="CLU_076075_0_1_10"/>
<reference evidence="7" key="1">
    <citation type="submission" date="2009-07" db="EMBL/GenBank/DDBJ databases">
        <title>Complete genome sequence of Zobellia galactanivorans Dsij.</title>
        <authorList>
            <consortium name="Genoscope - CEA"/>
        </authorList>
    </citation>
    <scope>NUCLEOTIDE SEQUENCE [LARGE SCALE GENOMIC DNA]</scope>
    <source>
        <strain evidence="7">DSM 12802 / CCUG 47099 / CIP 106680 / NCIMB 13871 / Dsij</strain>
    </source>
</reference>
<evidence type="ECO:0000313" key="6">
    <source>
        <dbReference type="EMBL" id="CAZ94381.1"/>
    </source>
</evidence>
<dbReference type="Proteomes" id="UP000008898">
    <property type="component" value="Chromosome"/>
</dbReference>
<dbReference type="Pfam" id="PF04405">
    <property type="entry name" value="ScdA_N"/>
    <property type="match status" value="1"/>
</dbReference>
<keyword evidence="2" id="KW-0963">Cytoplasm</keyword>
<dbReference type="Pfam" id="PF01814">
    <property type="entry name" value="Hemerythrin"/>
    <property type="match status" value="1"/>
</dbReference>
<dbReference type="PANTHER" id="PTHR36438">
    <property type="entry name" value="IRON-SULFUR CLUSTER REPAIR PROTEIN YTFE"/>
    <property type="match status" value="1"/>
</dbReference>
<keyword evidence="7" id="KW-1185">Reference proteome</keyword>
<proteinExistence type="predicted"/>